<dbReference type="PANTHER" id="PTHR42928">
    <property type="entry name" value="TRICARBOXYLATE-BINDING PROTEIN"/>
    <property type="match status" value="1"/>
</dbReference>
<proteinExistence type="inferred from homology"/>
<dbReference type="Gene3D" id="3.40.190.150">
    <property type="entry name" value="Bordetella uptake gene, domain 1"/>
    <property type="match status" value="1"/>
</dbReference>
<evidence type="ECO:0000313" key="3">
    <source>
        <dbReference type="EMBL" id="MDC3426237.1"/>
    </source>
</evidence>
<dbReference type="PIRSF" id="PIRSF017082">
    <property type="entry name" value="YflP"/>
    <property type="match status" value="1"/>
</dbReference>
<dbReference type="SUPFAM" id="SSF53850">
    <property type="entry name" value="Periplasmic binding protein-like II"/>
    <property type="match status" value="1"/>
</dbReference>
<dbReference type="InterPro" id="IPR042100">
    <property type="entry name" value="Bug_dom1"/>
</dbReference>
<dbReference type="Gene3D" id="3.40.190.10">
    <property type="entry name" value="Periplasmic binding protein-like II"/>
    <property type="match status" value="1"/>
</dbReference>
<dbReference type="AlphaFoldDB" id="A0A9X3WUN7"/>
<dbReference type="InterPro" id="IPR005064">
    <property type="entry name" value="BUG"/>
</dbReference>
<name>A0A9X3WUN7_9BACI</name>
<comment type="caution">
    <text evidence="3">The sequence shown here is derived from an EMBL/GenBank/DDBJ whole genome shotgun (WGS) entry which is preliminary data.</text>
</comment>
<dbReference type="Proteomes" id="UP001145050">
    <property type="component" value="Unassembled WGS sequence"/>
</dbReference>
<keyword evidence="2" id="KW-0732">Signal</keyword>
<evidence type="ECO:0000256" key="2">
    <source>
        <dbReference type="SAM" id="SignalP"/>
    </source>
</evidence>
<reference evidence="3" key="1">
    <citation type="submission" date="2022-06" db="EMBL/GenBank/DDBJ databases">
        <title>Aquibacillus sp. a new bacterium isolated from soil saline samples.</title>
        <authorList>
            <person name="Galisteo C."/>
            <person name="De La Haba R."/>
            <person name="Sanchez-Porro C."/>
            <person name="Ventosa A."/>
        </authorList>
    </citation>
    <scope>NUCLEOTIDE SEQUENCE</scope>
    <source>
        <strain evidence="3">3ASR75-11</strain>
    </source>
</reference>
<dbReference type="RefSeq" id="WP_272438062.1">
    <property type="nucleotide sequence ID" value="NZ_JAMQKB010000036.1"/>
</dbReference>
<dbReference type="EMBL" id="JAMQKB010000036">
    <property type="protein sequence ID" value="MDC3426237.1"/>
    <property type="molecule type" value="Genomic_DNA"/>
</dbReference>
<protein>
    <submittedName>
        <fullName evidence="3">Tripartite tricarboxylate transporter substrate binding protein</fullName>
    </submittedName>
</protein>
<organism evidence="3 4">
    <name type="scientific">Terrihalobacillus insolitus</name>
    <dbReference type="NCBI Taxonomy" id="2950438"/>
    <lineage>
        <taxon>Bacteria</taxon>
        <taxon>Bacillati</taxon>
        <taxon>Bacillota</taxon>
        <taxon>Bacilli</taxon>
        <taxon>Bacillales</taxon>
        <taxon>Bacillaceae</taxon>
        <taxon>Terrihalobacillus</taxon>
    </lineage>
</organism>
<evidence type="ECO:0000256" key="1">
    <source>
        <dbReference type="ARBA" id="ARBA00006987"/>
    </source>
</evidence>
<dbReference type="PROSITE" id="PS51257">
    <property type="entry name" value="PROKAR_LIPOPROTEIN"/>
    <property type="match status" value="1"/>
</dbReference>
<accession>A0A9X3WUN7</accession>
<evidence type="ECO:0000313" key="4">
    <source>
        <dbReference type="Proteomes" id="UP001145050"/>
    </source>
</evidence>
<feature type="signal peptide" evidence="2">
    <location>
        <begin position="1"/>
        <end position="28"/>
    </location>
</feature>
<sequence length="324" mass="35178">MIKRTILVSVSFIILVALLAGCSGQSNTEDTYPNKSVQMIVSFTPGAATDTQARIIAKYAKQYLGQELVIVNKPGGGGQVGWNSFSKVKPDGYTLAAYNLPHIITQPLVNDTAFQLDTFEPIVNWGGDPTVFAVKKDSDIQSLDDLIERAKASPGSITIGNAGKYVGQHLAILLLENAAGIDVEDVPFQGSSEAISSLLGGHTDVISGNLSDIYRLGDQVRPLGIASEERHPFDPSIPTFKEQGYPEVIMSTDRGIAARKGTPEEIIKKLEKAFLQILKDENFVKDMEKAGADLLVMNRQEVIKDLEARSDEYKDLLKSIGVVK</sequence>
<keyword evidence="4" id="KW-1185">Reference proteome</keyword>
<comment type="similarity">
    <text evidence="1">Belongs to the UPF0065 (bug) family.</text>
</comment>
<dbReference type="Pfam" id="PF03401">
    <property type="entry name" value="TctC"/>
    <property type="match status" value="1"/>
</dbReference>
<dbReference type="CDD" id="cd07012">
    <property type="entry name" value="PBP2_Bug_TTT"/>
    <property type="match status" value="1"/>
</dbReference>
<dbReference type="PANTHER" id="PTHR42928:SF5">
    <property type="entry name" value="BLR1237 PROTEIN"/>
    <property type="match status" value="1"/>
</dbReference>
<gene>
    <name evidence="3" type="ORF">NC797_17215</name>
</gene>
<feature type="chain" id="PRO_5040860692" evidence="2">
    <location>
        <begin position="29"/>
        <end position="324"/>
    </location>
</feature>